<protein>
    <recommendedName>
        <fullName evidence="8">Rhodopsin domain-containing protein</fullName>
    </recommendedName>
</protein>
<feature type="transmembrane region" description="Helical" evidence="7">
    <location>
        <begin position="12"/>
        <end position="31"/>
    </location>
</feature>
<sequence length="389" mass="43540">MFAPNDLGPTVRITAFTLTGLSTLVVAIRFYCRLWIVGKLKSYDWIMSFALLCAWGLCVINHYQMYWGTGQHPMPESPVSENLLPEFVMELLLGSGTSMKILYLVALAVCKISILVFYLSIATHRTFHRVVVATLVLVITVTLILVFLNAFRCPKNPSLSVSPLIFDLGISKNQCFDLHTLYFVQGAFNMATDIIILVAPMPILIRLQLHKVDKIALLGVFSAGVIAPVASGLRIWSLFLWAKDNADSRYNGGYVLFYSQLELNTGIICASFPSLQPIFRRILGELYRAHHRSAYYYYADGEMTLTEANVTQRHRSTIPLSGLEAPGSSYHPTKRDSHSEAEGGLVFTQEMSEEEEIRNRVIHFASQRSSSHSHPPKSPQRPHDILSAG</sequence>
<evidence type="ECO:0000256" key="4">
    <source>
        <dbReference type="ARBA" id="ARBA00023136"/>
    </source>
</evidence>
<organism evidence="9 10">
    <name type="scientific">Polyplosphaeria fusca</name>
    <dbReference type="NCBI Taxonomy" id="682080"/>
    <lineage>
        <taxon>Eukaryota</taxon>
        <taxon>Fungi</taxon>
        <taxon>Dikarya</taxon>
        <taxon>Ascomycota</taxon>
        <taxon>Pezizomycotina</taxon>
        <taxon>Dothideomycetes</taxon>
        <taxon>Pleosporomycetidae</taxon>
        <taxon>Pleosporales</taxon>
        <taxon>Tetraplosphaeriaceae</taxon>
        <taxon>Polyplosphaeria</taxon>
    </lineage>
</organism>
<feature type="transmembrane region" description="Helical" evidence="7">
    <location>
        <begin position="254"/>
        <end position="275"/>
    </location>
</feature>
<reference evidence="9" key="1">
    <citation type="journal article" date="2020" name="Stud. Mycol.">
        <title>101 Dothideomycetes genomes: a test case for predicting lifestyles and emergence of pathogens.</title>
        <authorList>
            <person name="Haridas S."/>
            <person name="Albert R."/>
            <person name="Binder M."/>
            <person name="Bloem J."/>
            <person name="Labutti K."/>
            <person name="Salamov A."/>
            <person name="Andreopoulos B."/>
            <person name="Baker S."/>
            <person name="Barry K."/>
            <person name="Bills G."/>
            <person name="Bluhm B."/>
            <person name="Cannon C."/>
            <person name="Castanera R."/>
            <person name="Culley D."/>
            <person name="Daum C."/>
            <person name="Ezra D."/>
            <person name="Gonzalez J."/>
            <person name="Henrissat B."/>
            <person name="Kuo A."/>
            <person name="Liang C."/>
            <person name="Lipzen A."/>
            <person name="Lutzoni F."/>
            <person name="Magnuson J."/>
            <person name="Mondo S."/>
            <person name="Nolan M."/>
            <person name="Ohm R."/>
            <person name="Pangilinan J."/>
            <person name="Park H.-J."/>
            <person name="Ramirez L."/>
            <person name="Alfaro M."/>
            <person name="Sun H."/>
            <person name="Tritt A."/>
            <person name="Yoshinaga Y."/>
            <person name="Zwiers L.-H."/>
            <person name="Turgeon B."/>
            <person name="Goodwin S."/>
            <person name="Spatafora J."/>
            <person name="Crous P."/>
            <person name="Grigoriev I."/>
        </authorList>
    </citation>
    <scope>NUCLEOTIDE SEQUENCE</scope>
    <source>
        <strain evidence="9">CBS 125425</strain>
    </source>
</reference>
<comment type="similarity">
    <text evidence="5">Belongs to the SAT4 family.</text>
</comment>
<feature type="region of interest" description="Disordered" evidence="6">
    <location>
        <begin position="318"/>
        <end position="340"/>
    </location>
</feature>
<feature type="transmembrane region" description="Helical" evidence="7">
    <location>
        <begin position="101"/>
        <end position="119"/>
    </location>
</feature>
<evidence type="ECO:0000256" key="1">
    <source>
        <dbReference type="ARBA" id="ARBA00004141"/>
    </source>
</evidence>
<dbReference type="InterPro" id="IPR049326">
    <property type="entry name" value="Rhodopsin_dom_fungi"/>
</dbReference>
<keyword evidence="4 7" id="KW-0472">Membrane</keyword>
<evidence type="ECO:0000256" key="6">
    <source>
        <dbReference type="SAM" id="MobiDB-lite"/>
    </source>
</evidence>
<proteinExistence type="inferred from homology"/>
<name>A0A9P4V2I8_9PLEO</name>
<feature type="transmembrane region" description="Helical" evidence="7">
    <location>
        <begin position="131"/>
        <end position="151"/>
    </location>
</feature>
<evidence type="ECO:0000256" key="3">
    <source>
        <dbReference type="ARBA" id="ARBA00022989"/>
    </source>
</evidence>
<dbReference type="EMBL" id="ML996116">
    <property type="protein sequence ID" value="KAF2737457.1"/>
    <property type="molecule type" value="Genomic_DNA"/>
</dbReference>
<dbReference type="Pfam" id="PF20684">
    <property type="entry name" value="Fung_rhodopsin"/>
    <property type="match status" value="1"/>
</dbReference>
<evidence type="ECO:0000259" key="8">
    <source>
        <dbReference type="Pfam" id="PF20684"/>
    </source>
</evidence>
<dbReference type="InterPro" id="IPR052337">
    <property type="entry name" value="SAT4-like"/>
</dbReference>
<dbReference type="PANTHER" id="PTHR33048:SF123">
    <property type="entry name" value="INTEGRAL MEMBRANE PROTEIN"/>
    <property type="match status" value="1"/>
</dbReference>
<evidence type="ECO:0000256" key="2">
    <source>
        <dbReference type="ARBA" id="ARBA00022692"/>
    </source>
</evidence>
<keyword evidence="10" id="KW-1185">Reference proteome</keyword>
<accession>A0A9P4V2I8</accession>
<dbReference type="GO" id="GO:0016020">
    <property type="term" value="C:membrane"/>
    <property type="evidence" value="ECO:0007669"/>
    <property type="project" value="UniProtKB-SubCell"/>
</dbReference>
<keyword evidence="2 7" id="KW-0812">Transmembrane</keyword>
<comment type="caution">
    <text evidence="9">The sequence shown here is derived from an EMBL/GenBank/DDBJ whole genome shotgun (WGS) entry which is preliminary data.</text>
</comment>
<evidence type="ECO:0000313" key="10">
    <source>
        <dbReference type="Proteomes" id="UP000799444"/>
    </source>
</evidence>
<feature type="region of interest" description="Disordered" evidence="6">
    <location>
        <begin position="362"/>
        <end position="389"/>
    </location>
</feature>
<evidence type="ECO:0000313" key="9">
    <source>
        <dbReference type="EMBL" id="KAF2737457.1"/>
    </source>
</evidence>
<comment type="subcellular location">
    <subcellularLocation>
        <location evidence="1">Membrane</location>
        <topology evidence="1">Multi-pass membrane protein</topology>
    </subcellularLocation>
</comment>
<evidence type="ECO:0000256" key="5">
    <source>
        <dbReference type="ARBA" id="ARBA00038359"/>
    </source>
</evidence>
<gene>
    <name evidence="9" type="ORF">EJ04DRAFT_430978</name>
</gene>
<dbReference type="Proteomes" id="UP000799444">
    <property type="component" value="Unassembled WGS sequence"/>
</dbReference>
<dbReference type="AlphaFoldDB" id="A0A9P4V2I8"/>
<feature type="transmembrane region" description="Helical" evidence="7">
    <location>
        <begin position="43"/>
        <end position="63"/>
    </location>
</feature>
<dbReference type="PANTHER" id="PTHR33048">
    <property type="entry name" value="PTH11-LIKE INTEGRAL MEMBRANE PROTEIN (AFU_ORTHOLOGUE AFUA_5G11245)"/>
    <property type="match status" value="1"/>
</dbReference>
<feature type="domain" description="Rhodopsin" evidence="8">
    <location>
        <begin position="28"/>
        <end position="281"/>
    </location>
</feature>
<feature type="transmembrane region" description="Helical" evidence="7">
    <location>
        <begin position="217"/>
        <end position="242"/>
    </location>
</feature>
<feature type="transmembrane region" description="Helical" evidence="7">
    <location>
        <begin position="182"/>
        <end position="205"/>
    </location>
</feature>
<evidence type="ECO:0000256" key="7">
    <source>
        <dbReference type="SAM" id="Phobius"/>
    </source>
</evidence>
<keyword evidence="3 7" id="KW-1133">Transmembrane helix</keyword>
<dbReference type="OrthoDB" id="3934549at2759"/>